<dbReference type="AlphaFoldDB" id="A0A420YNQ3"/>
<evidence type="ECO:0000256" key="1">
    <source>
        <dbReference type="SAM" id="MobiDB-lite"/>
    </source>
</evidence>
<feature type="compositionally biased region" description="Basic and acidic residues" evidence="1">
    <location>
        <begin position="1"/>
        <end position="12"/>
    </location>
</feature>
<reference evidence="2 3" key="1">
    <citation type="submission" date="2018-08" db="EMBL/GenBank/DDBJ databases">
        <title>Draft genome of the lignicolous fungus Coniochaeta pulveracea.</title>
        <authorList>
            <person name="Borstlap C.J."/>
            <person name="De Witt R.N."/>
            <person name="Botha A."/>
            <person name="Volschenk H."/>
        </authorList>
    </citation>
    <scope>NUCLEOTIDE SEQUENCE [LARGE SCALE GENOMIC DNA]</scope>
    <source>
        <strain evidence="2 3">CAB683</strain>
    </source>
</reference>
<accession>A0A420YNQ3</accession>
<dbReference type="Proteomes" id="UP000275385">
    <property type="component" value="Unassembled WGS sequence"/>
</dbReference>
<organism evidence="2 3">
    <name type="scientific">Coniochaeta pulveracea</name>
    <dbReference type="NCBI Taxonomy" id="177199"/>
    <lineage>
        <taxon>Eukaryota</taxon>
        <taxon>Fungi</taxon>
        <taxon>Dikarya</taxon>
        <taxon>Ascomycota</taxon>
        <taxon>Pezizomycotina</taxon>
        <taxon>Sordariomycetes</taxon>
        <taxon>Sordariomycetidae</taxon>
        <taxon>Coniochaetales</taxon>
        <taxon>Coniochaetaceae</taxon>
        <taxon>Coniochaeta</taxon>
    </lineage>
</organism>
<name>A0A420YNQ3_9PEZI</name>
<evidence type="ECO:0000313" key="3">
    <source>
        <dbReference type="Proteomes" id="UP000275385"/>
    </source>
</evidence>
<dbReference type="EMBL" id="QVQW01000001">
    <property type="protein sequence ID" value="RKU49471.1"/>
    <property type="molecule type" value="Genomic_DNA"/>
</dbReference>
<gene>
    <name evidence="2" type="ORF">DL546_009901</name>
</gene>
<dbReference type="OrthoDB" id="4088568at2759"/>
<protein>
    <submittedName>
        <fullName evidence="2">Uncharacterized protein</fullName>
    </submittedName>
</protein>
<feature type="region of interest" description="Disordered" evidence="1">
    <location>
        <begin position="1"/>
        <end position="31"/>
    </location>
</feature>
<dbReference type="STRING" id="177199.A0A420YNQ3"/>
<evidence type="ECO:0000313" key="2">
    <source>
        <dbReference type="EMBL" id="RKU49471.1"/>
    </source>
</evidence>
<sequence length="101" mass="10676">MSNQDAHGDGLPRHRPCGGGGGSNSSNKKNNNDCNDGSTALRCCCGRDDCIYLKHNCSVLDSVEKDVLTAAKMGQVSTHIPLSYAMFYIPHAGHALASTPL</sequence>
<comment type="caution">
    <text evidence="2">The sequence shown here is derived from an EMBL/GenBank/DDBJ whole genome shotgun (WGS) entry which is preliminary data.</text>
</comment>
<keyword evidence="3" id="KW-1185">Reference proteome</keyword>
<proteinExistence type="predicted"/>